<name>A0A285K9V2_9ACTN</name>
<dbReference type="CDD" id="cd02856">
    <property type="entry name" value="E_set_GDE_Isoamylase_N"/>
    <property type="match status" value="1"/>
</dbReference>
<accession>A0A285K9V2</accession>
<dbReference type="GO" id="GO:0004553">
    <property type="term" value="F:hydrolase activity, hydrolyzing O-glycosyl compounds"/>
    <property type="evidence" value="ECO:0007669"/>
    <property type="project" value="InterPro"/>
</dbReference>
<dbReference type="InterPro" id="IPR044505">
    <property type="entry name" value="GlgX_Isoamylase_N_E_set"/>
</dbReference>
<dbReference type="InterPro" id="IPR013783">
    <property type="entry name" value="Ig-like_fold"/>
</dbReference>
<comment type="similarity">
    <text evidence="1">Belongs to the glycosyl hydrolase 13 family.</text>
</comment>
<evidence type="ECO:0000259" key="2">
    <source>
        <dbReference type="Pfam" id="PF02922"/>
    </source>
</evidence>
<dbReference type="InterPro" id="IPR014756">
    <property type="entry name" value="Ig_E-set"/>
</dbReference>
<dbReference type="GO" id="GO:0005975">
    <property type="term" value="P:carbohydrate metabolic process"/>
    <property type="evidence" value="ECO:0007669"/>
    <property type="project" value="InterPro"/>
</dbReference>
<dbReference type="Gene3D" id="2.60.40.10">
    <property type="entry name" value="Immunoglobulins"/>
    <property type="match status" value="1"/>
</dbReference>
<feature type="domain" description="Glycoside hydrolase family 13 N-terminal" evidence="2">
    <location>
        <begin position="10"/>
        <end position="96"/>
    </location>
</feature>
<gene>
    <name evidence="3" type="ORF">SAMN05421748_13540</name>
</gene>
<reference evidence="3 4" key="1">
    <citation type="submission" date="2017-09" db="EMBL/GenBank/DDBJ databases">
        <authorList>
            <person name="Ehlers B."/>
            <person name="Leendertz F.H."/>
        </authorList>
    </citation>
    <scope>NUCLEOTIDE SEQUENCE [LARGE SCALE GENOMIC DNA]</scope>
    <source>
        <strain evidence="3 4">CGMCC 4.6857</strain>
    </source>
</reference>
<dbReference type="EMBL" id="OBDY01000035">
    <property type="protein sequence ID" value="SNY69404.1"/>
    <property type="molecule type" value="Genomic_DNA"/>
</dbReference>
<dbReference type="SUPFAM" id="SSF81296">
    <property type="entry name" value="E set domains"/>
    <property type="match status" value="1"/>
</dbReference>
<dbReference type="InterPro" id="IPR004193">
    <property type="entry name" value="Glyco_hydro_13_N"/>
</dbReference>
<dbReference type="Proteomes" id="UP000219612">
    <property type="component" value="Unassembled WGS sequence"/>
</dbReference>
<dbReference type="Pfam" id="PF02922">
    <property type="entry name" value="CBM_48"/>
    <property type="match status" value="1"/>
</dbReference>
<evidence type="ECO:0000313" key="3">
    <source>
        <dbReference type="EMBL" id="SNY69404.1"/>
    </source>
</evidence>
<sequence>MKIWPGNPYPLGATYDGGGTNFAVFSEVAERVELCLFSDDGQETRVDLPEREAFVWHGYLPRVVPGQRYGYRVHGPYEPGSGLRCNPGKLLLDPYAKAIEGDVKWDEALFSYRFGDPASFNDIDSAPHAQRSGSSRW</sequence>
<proteinExistence type="inferred from homology"/>
<dbReference type="AlphaFoldDB" id="A0A285K9V2"/>
<evidence type="ECO:0000256" key="1">
    <source>
        <dbReference type="ARBA" id="ARBA00008061"/>
    </source>
</evidence>
<protein>
    <submittedName>
        <fullName evidence="3">Glycogen operon protein</fullName>
    </submittedName>
</protein>
<dbReference type="PANTHER" id="PTHR43002">
    <property type="entry name" value="GLYCOGEN DEBRANCHING ENZYME"/>
    <property type="match status" value="1"/>
</dbReference>
<organism evidence="3 4">
    <name type="scientific">Paractinoplanes atraurantiacus</name>
    <dbReference type="NCBI Taxonomy" id="1036182"/>
    <lineage>
        <taxon>Bacteria</taxon>
        <taxon>Bacillati</taxon>
        <taxon>Actinomycetota</taxon>
        <taxon>Actinomycetes</taxon>
        <taxon>Micromonosporales</taxon>
        <taxon>Micromonosporaceae</taxon>
        <taxon>Paractinoplanes</taxon>
    </lineage>
</organism>
<evidence type="ECO:0000313" key="4">
    <source>
        <dbReference type="Proteomes" id="UP000219612"/>
    </source>
</evidence>
<keyword evidence="4" id="KW-1185">Reference proteome</keyword>